<dbReference type="RefSeq" id="WP_145073473.1">
    <property type="nucleotide sequence ID" value="NZ_CP036425.1"/>
</dbReference>
<evidence type="ECO:0000313" key="2">
    <source>
        <dbReference type="Proteomes" id="UP000317369"/>
    </source>
</evidence>
<reference evidence="1 2" key="1">
    <citation type="submission" date="2019-02" db="EMBL/GenBank/DDBJ databases">
        <title>Deep-cultivation of Planctomycetes and their phenomic and genomic characterization uncovers novel biology.</title>
        <authorList>
            <person name="Wiegand S."/>
            <person name="Jogler M."/>
            <person name="Boedeker C."/>
            <person name="Pinto D."/>
            <person name="Vollmers J."/>
            <person name="Rivas-Marin E."/>
            <person name="Kohn T."/>
            <person name="Peeters S.H."/>
            <person name="Heuer A."/>
            <person name="Rast P."/>
            <person name="Oberbeckmann S."/>
            <person name="Bunk B."/>
            <person name="Jeske O."/>
            <person name="Meyerdierks A."/>
            <person name="Storesund J.E."/>
            <person name="Kallscheuer N."/>
            <person name="Luecker S."/>
            <person name="Lage O.M."/>
            <person name="Pohl T."/>
            <person name="Merkel B.J."/>
            <person name="Hornburger P."/>
            <person name="Mueller R.-W."/>
            <person name="Bruemmer F."/>
            <person name="Labrenz M."/>
            <person name="Spormann A.M."/>
            <person name="Op den Camp H."/>
            <person name="Overmann J."/>
            <person name="Amann R."/>
            <person name="Jetten M.S.M."/>
            <person name="Mascher T."/>
            <person name="Medema M.H."/>
            <person name="Devos D.P."/>
            <person name="Kaster A.-K."/>
            <person name="Ovreas L."/>
            <person name="Rohde M."/>
            <person name="Galperin M.Y."/>
            <person name="Jogler C."/>
        </authorList>
    </citation>
    <scope>NUCLEOTIDE SEQUENCE [LARGE SCALE GENOMIC DNA]</scope>
    <source>
        <strain evidence="1 2">KS4</strain>
    </source>
</reference>
<protein>
    <submittedName>
        <fullName evidence="1">Uncharacterized protein</fullName>
    </submittedName>
</protein>
<dbReference type="OrthoDB" id="246435at2"/>
<evidence type="ECO:0000313" key="1">
    <source>
        <dbReference type="EMBL" id="QDU32238.1"/>
    </source>
</evidence>
<dbReference type="Proteomes" id="UP000317369">
    <property type="component" value="Chromosome"/>
</dbReference>
<dbReference type="KEGG" id="pcor:KS4_02690"/>
<keyword evidence="2" id="KW-1185">Reference proteome</keyword>
<name>A0A517YPV7_9BACT</name>
<dbReference type="AlphaFoldDB" id="A0A517YPV7"/>
<sequence>MTGNGSDSSGDIYVGDYGEIEVSNIRLQLAAGNESHMTVDGENASVLVRNGLVVGNAGNANFTIREGTVTATNLLFVDNDFARGHVTIIDKDSELVVHNEVNMGVNNNARLDLYHNGKLNVNGTLFTNYASTINIFGGQLTSNNLFLEPDTSPINWQTGSIILNSDQAIYEGSTLDVLTYDDESTSSTSFNKLGVGKILFINGEFSMSKQLTIDGGTLIVDQFDSHGGLPLLDLRKGSFGFYHTDTLGDNSPLGSHLMMNEDMKIIAGSTLTNTGWIGGSGLITDQIPSNLPTNPTTSLFINEAVGVIHLDDDNHLFIDMDGAVNNGTIEIYDSRLTFDGSLLNYGDITGLNTYFRASSIDNYGEMNYADTQHVIFGDITNNIDGSITVTRDARLTIQDDFDNQSELRISHDASVVIFGQFSGTGSITGGGTTYIEGELTPGNSPGLINVDGDVVLSDNATAQMELAGTTIGSEYDALDINGDLTLDGILEILLLDGFNPLLSQTFQLFSATNFQGQFEQLLLPNLTSNLDWDTTQLNSQGVLRIIPEPTTALTLSALLCIFNKRRRMV</sequence>
<accession>A0A517YPV7</accession>
<dbReference type="EMBL" id="CP036425">
    <property type="protein sequence ID" value="QDU32238.1"/>
    <property type="molecule type" value="Genomic_DNA"/>
</dbReference>
<organism evidence="1 2">
    <name type="scientific">Poriferisphaera corsica</name>
    <dbReference type="NCBI Taxonomy" id="2528020"/>
    <lineage>
        <taxon>Bacteria</taxon>
        <taxon>Pseudomonadati</taxon>
        <taxon>Planctomycetota</taxon>
        <taxon>Phycisphaerae</taxon>
        <taxon>Phycisphaerales</taxon>
        <taxon>Phycisphaeraceae</taxon>
        <taxon>Poriferisphaera</taxon>
    </lineage>
</organism>
<gene>
    <name evidence="1" type="ORF">KS4_02690</name>
</gene>
<proteinExistence type="predicted"/>